<evidence type="ECO:0000259" key="1">
    <source>
        <dbReference type="Pfam" id="PF10547"/>
    </source>
</evidence>
<gene>
    <name evidence="2" type="ORF">SAMN05216577_11079</name>
</gene>
<comment type="caution">
    <text evidence="2">The sequence shown here is derived from an EMBL/GenBank/DDBJ whole genome shotgun (WGS) entry which is preliminary data.</text>
</comment>
<dbReference type="EMBL" id="FOLS01000010">
    <property type="protein sequence ID" value="SFC76313.1"/>
    <property type="molecule type" value="Genomic_DNA"/>
</dbReference>
<proteinExistence type="predicted"/>
<dbReference type="InterPro" id="IPR018875">
    <property type="entry name" value="Antirepressor_Ant_N"/>
</dbReference>
<sequence length="281" mass="31988">MSAAQQLIPVPFYEDTIVLVGQAEQPFVAMKSVVENMGLAWQVQHRKLMERFASTITEMVTVAEDGKLRNMTCLPLRKLPAWLYSISPNKVKPELRDKIIRYQNECDDALWDYWSKGSATRPGAAGITQQLAVSRHRLALLKELHRTRDRTLREAIHQQLDHASRLLGLSTPELNSIGWADPEVPDVLADFWDALEQLEQQGVKVNHSKNPRRLALHLITLGRQFKKHQIPVDVGAELRQALRQSRNPRFVHRRNTASAIEGKGVNCWVFERITAPETAAQ</sequence>
<dbReference type="RefSeq" id="WP_074980220.1">
    <property type="nucleotide sequence ID" value="NZ_FOLS01000010.1"/>
</dbReference>
<feature type="domain" description="Antirepressor protein ant N-terminal" evidence="1">
    <location>
        <begin position="10"/>
        <end position="119"/>
    </location>
</feature>
<name>A0AAQ1HMV3_9PSED</name>
<organism evidence="2 3">
    <name type="scientific">Pseudomonas citronellolis</name>
    <dbReference type="NCBI Taxonomy" id="53408"/>
    <lineage>
        <taxon>Bacteria</taxon>
        <taxon>Pseudomonadati</taxon>
        <taxon>Pseudomonadota</taxon>
        <taxon>Gammaproteobacteria</taxon>
        <taxon>Pseudomonadales</taxon>
        <taxon>Pseudomonadaceae</taxon>
        <taxon>Pseudomonas</taxon>
    </lineage>
</organism>
<dbReference type="PRINTS" id="PR01994">
    <property type="entry name" value="ANTIREPRESSR"/>
</dbReference>
<reference evidence="2 3" key="1">
    <citation type="submission" date="2016-10" db="EMBL/GenBank/DDBJ databases">
        <authorList>
            <person name="Varghese N."/>
            <person name="Submissions S."/>
        </authorList>
    </citation>
    <scope>NUCLEOTIDE SEQUENCE [LARGE SCALE GENOMIC DNA]</scope>
    <source>
        <strain evidence="2 3">LMG 18378</strain>
    </source>
</reference>
<evidence type="ECO:0000313" key="3">
    <source>
        <dbReference type="Proteomes" id="UP000183385"/>
    </source>
</evidence>
<accession>A0AAQ1HMV3</accession>
<dbReference type="Proteomes" id="UP000183385">
    <property type="component" value="Unassembled WGS sequence"/>
</dbReference>
<dbReference type="Pfam" id="PF10547">
    <property type="entry name" value="P22_AR_N"/>
    <property type="match status" value="1"/>
</dbReference>
<dbReference type="AlphaFoldDB" id="A0AAQ1HMV3"/>
<protein>
    <submittedName>
        <fullName evidence="2">P22_AR N-terminal domain-containing protein</fullName>
    </submittedName>
</protein>
<evidence type="ECO:0000313" key="2">
    <source>
        <dbReference type="EMBL" id="SFC76313.1"/>
    </source>
</evidence>
<keyword evidence="3" id="KW-1185">Reference proteome</keyword>